<comment type="caution">
    <text evidence="7">The sequence shown here is derived from an EMBL/GenBank/DDBJ whole genome shotgun (WGS) entry which is preliminary data.</text>
</comment>
<dbReference type="Proteomes" id="UP000252519">
    <property type="component" value="Unassembled WGS sequence"/>
</dbReference>
<dbReference type="SUPFAM" id="SSF103473">
    <property type="entry name" value="MFS general substrate transporter"/>
    <property type="match status" value="1"/>
</dbReference>
<evidence type="ECO:0000256" key="3">
    <source>
        <dbReference type="ARBA" id="ARBA00022989"/>
    </source>
</evidence>
<reference evidence="7 8" key="1">
    <citation type="submission" date="2014-10" db="EMBL/GenBank/DDBJ databases">
        <title>Draft genome of the hookworm Ancylostoma caninum.</title>
        <authorList>
            <person name="Mitreva M."/>
        </authorList>
    </citation>
    <scope>NUCLEOTIDE SEQUENCE [LARGE SCALE GENOMIC DNA]</scope>
    <source>
        <strain evidence="7 8">Baltimore</strain>
    </source>
</reference>
<dbReference type="OrthoDB" id="5872689at2759"/>
<dbReference type="EMBL" id="JOJR01000024">
    <property type="protein sequence ID" value="RCN50349.1"/>
    <property type="molecule type" value="Genomic_DNA"/>
</dbReference>
<organism evidence="7 8">
    <name type="scientific">Ancylostoma caninum</name>
    <name type="common">Dog hookworm</name>
    <dbReference type="NCBI Taxonomy" id="29170"/>
    <lineage>
        <taxon>Eukaryota</taxon>
        <taxon>Metazoa</taxon>
        <taxon>Ecdysozoa</taxon>
        <taxon>Nematoda</taxon>
        <taxon>Chromadorea</taxon>
        <taxon>Rhabditida</taxon>
        <taxon>Rhabditina</taxon>
        <taxon>Rhabditomorpha</taxon>
        <taxon>Strongyloidea</taxon>
        <taxon>Ancylostomatidae</taxon>
        <taxon>Ancylostomatinae</taxon>
        <taxon>Ancylostoma</taxon>
    </lineage>
</organism>
<dbReference type="STRING" id="29170.A0A368H3X3"/>
<evidence type="ECO:0000256" key="6">
    <source>
        <dbReference type="SAM" id="Phobius"/>
    </source>
</evidence>
<evidence type="ECO:0000256" key="5">
    <source>
        <dbReference type="SAM" id="MobiDB-lite"/>
    </source>
</evidence>
<dbReference type="GO" id="GO:0006820">
    <property type="term" value="P:monoatomic anion transport"/>
    <property type="evidence" value="ECO:0007669"/>
    <property type="project" value="TreeGrafter"/>
</dbReference>
<feature type="transmembrane region" description="Helical" evidence="6">
    <location>
        <begin position="43"/>
        <end position="64"/>
    </location>
</feature>
<comment type="subcellular location">
    <subcellularLocation>
        <location evidence="1">Membrane</location>
        <topology evidence="1">Multi-pass membrane protein</topology>
    </subcellularLocation>
</comment>
<evidence type="ECO:0000313" key="7">
    <source>
        <dbReference type="EMBL" id="RCN50349.1"/>
    </source>
</evidence>
<keyword evidence="8" id="KW-1185">Reference proteome</keyword>
<dbReference type="PANTHER" id="PTHR11662:SF442">
    <property type="entry name" value="MAJOR FACILITATOR SUPERFAMILY (MFS) PROFILE DOMAIN-CONTAINING PROTEIN"/>
    <property type="match status" value="1"/>
</dbReference>
<keyword evidence="4 6" id="KW-0472">Membrane</keyword>
<evidence type="ECO:0008006" key="9">
    <source>
        <dbReference type="Google" id="ProtNLM"/>
    </source>
</evidence>
<proteinExistence type="predicted"/>
<name>A0A368H3X3_ANCCA</name>
<evidence type="ECO:0000256" key="2">
    <source>
        <dbReference type="ARBA" id="ARBA00022692"/>
    </source>
</evidence>
<evidence type="ECO:0000313" key="8">
    <source>
        <dbReference type="Proteomes" id="UP000252519"/>
    </source>
</evidence>
<dbReference type="GO" id="GO:0022857">
    <property type="term" value="F:transmembrane transporter activity"/>
    <property type="evidence" value="ECO:0007669"/>
    <property type="project" value="TreeGrafter"/>
</dbReference>
<feature type="transmembrane region" description="Helical" evidence="6">
    <location>
        <begin position="140"/>
        <end position="158"/>
    </location>
</feature>
<feature type="region of interest" description="Disordered" evidence="5">
    <location>
        <begin position="175"/>
        <end position="204"/>
    </location>
</feature>
<keyword evidence="2 6" id="KW-0812">Transmembrane</keyword>
<sequence>MKETLLQNGGSSSLPFLCQAVSTAALHYISLFLERRYLSATTIIKVFSSIATCGVSACILALIISGSDHATLLTLIQCLTLSLLPASQIACITSIGAVAPQFIFFTLSYTEMYAHLAGSVSPVIAGILSNNDALKQQNVLLGLLALLLSTGFIFLLLAHGRREIVVDRFSRQSLSRRRRHPTETERHEEALRPPTRSEWSSEDPTVVVYGEGEATISLRHEDLPSDSYEDLTSDDEY</sequence>
<evidence type="ECO:0000256" key="4">
    <source>
        <dbReference type="ARBA" id="ARBA00023136"/>
    </source>
</evidence>
<dbReference type="AlphaFoldDB" id="A0A368H3X3"/>
<feature type="compositionally biased region" description="Basic and acidic residues" evidence="5">
    <location>
        <begin position="181"/>
        <end position="191"/>
    </location>
</feature>
<feature type="transmembrane region" description="Helical" evidence="6">
    <location>
        <begin position="84"/>
        <end position="105"/>
    </location>
</feature>
<evidence type="ECO:0000256" key="1">
    <source>
        <dbReference type="ARBA" id="ARBA00004141"/>
    </source>
</evidence>
<dbReference type="InterPro" id="IPR036259">
    <property type="entry name" value="MFS_trans_sf"/>
</dbReference>
<dbReference type="PANTHER" id="PTHR11662">
    <property type="entry name" value="SOLUTE CARRIER FAMILY 17"/>
    <property type="match status" value="1"/>
</dbReference>
<accession>A0A368H3X3</accession>
<dbReference type="InterPro" id="IPR050382">
    <property type="entry name" value="MFS_Na/Anion_cotransporter"/>
</dbReference>
<feature type="transmembrane region" description="Helical" evidence="6">
    <location>
        <begin position="12"/>
        <end position="31"/>
    </location>
</feature>
<feature type="transmembrane region" description="Helical" evidence="6">
    <location>
        <begin position="112"/>
        <end position="128"/>
    </location>
</feature>
<gene>
    <name evidence="7" type="ORF">ANCCAN_03572</name>
</gene>
<dbReference type="GO" id="GO:0016020">
    <property type="term" value="C:membrane"/>
    <property type="evidence" value="ECO:0007669"/>
    <property type="project" value="UniProtKB-SubCell"/>
</dbReference>
<keyword evidence="3 6" id="KW-1133">Transmembrane helix</keyword>
<protein>
    <recommendedName>
        <fullName evidence="9">Major facilitator superfamily associated domain-containing protein</fullName>
    </recommendedName>
</protein>